<dbReference type="EMBL" id="JADEXQ010000046">
    <property type="protein sequence ID" value="MBE9030851.1"/>
    <property type="molecule type" value="Genomic_DNA"/>
</dbReference>
<gene>
    <name evidence="2" type="ORF">IQ266_14035</name>
</gene>
<dbReference type="RefSeq" id="WP_264325680.1">
    <property type="nucleotide sequence ID" value="NZ_JADEXQ010000046.1"/>
</dbReference>
<evidence type="ECO:0000313" key="3">
    <source>
        <dbReference type="Proteomes" id="UP000625316"/>
    </source>
</evidence>
<sequence>MMRFTQAARSVLLMGTIVASGVAATTLVAHGGPDDSAVLAKASGTEPFWHVNVTRQGIEYSALGADPIKFPYSAPVKAQSRPLSAARIYRLKNKSTYGLLIMNKTSTGFCNDGMSDNKYPFTSTVILQGKVYVGCASSFEDPMVPGENR</sequence>
<protein>
    <submittedName>
        <fullName evidence="2">Uncharacterized protein</fullName>
    </submittedName>
</protein>
<accession>A0A928VQ39</accession>
<reference evidence="2" key="1">
    <citation type="submission" date="2020-10" db="EMBL/GenBank/DDBJ databases">
        <authorList>
            <person name="Castelo-Branco R."/>
            <person name="Eusebio N."/>
            <person name="Adriana R."/>
            <person name="Vieira A."/>
            <person name="Brugerolle De Fraissinette N."/>
            <person name="Rezende De Castro R."/>
            <person name="Schneider M.P."/>
            <person name="Vasconcelos V."/>
            <person name="Leao P.N."/>
        </authorList>
    </citation>
    <scope>NUCLEOTIDE SEQUENCE</scope>
    <source>
        <strain evidence="2">LEGE 11480</strain>
    </source>
</reference>
<dbReference type="Proteomes" id="UP000625316">
    <property type="component" value="Unassembled WGS sequence"/>
</dbReference>
<evidence type="ECO:0000256" key="1">
    <source>
        <dbReference type="SAM" id="SignalP"/>
    </source>
</evidence>
<name>A0A928VQ39_9CYAN</name>
<feature type="chain" id="PRO_5037274068" evidence="1">
    <location>
        <begin position="25"/>
        <end position="149"/>
    </location>
</feature>
<dbReference type="AlphaFoldDB" id="A0A928VQ39"/>
<evidence type="ECO:0000313" key="2">
    <source>
        <dbReference type="EMBL" id="MBE9030851.1"/>
    </source>
</evidence>
<organism evidence="2 3">
    <name type="scientific">Romeriopsis navalis LEGE 11480</name>
    <dbReference type="NCBI Taxonomy" id="2777977"/>
    <lineage>
        <taxon>Bacteria</taxon>
        <taxon>Bacillati</taxon>
        <taxon>Cyanobacteriota</taxon>
        <taxon>Cyanophyceae</taxon>
        <taxon>Leptolyngbyales</taxon>
        <taxon>Leptolyngbyaceae</taxon>
        <taxon>Romeriopsis</taxon>
        <taxon>Romeriopsis navalis</taxon>
    </lineage>
</organism>
<keyword evidence="3" id="KW-1185">Reference proteome</keyword>
<proteinExistence type="predicted"/>
<keyword evidence="1" id="KW-0732">Signal</keyword>
<feature type="signal peptide" evidence="1">
    <location>
        <begin position="1"/>
        <end position="24"/>
    </location>
</feature>
<comment type="caution">
    <text evidence="2">The sequence shown here is derived from an EMBL/GenBank/DDBJ whole genome shotgun (WGS) entry which is preliminary data.</text>
</comment>